<dbReference type="EMBL" id="JWZX01000796">
    <property type="protein sequence ID" value="KOO35652.1"/>
    <property type="molecule type" value="Genomic_DNA"/>
</dbReference>
<sequence>MPVVRTYGRQLELLADCTEHFVAKAAVDADASGAPDAAELAKLAANATGLTYEAGMAGKFPGGVPGYLVTKVGPFMSAYKQLALKHAEGGSLEAALITCERTQRSFQAWGHPYAFHSRLLARANRVEEARDMARFALGLPLWTLGDDVAELCGLAQTSTTELATSLREKADGKLSLEQRRAQNGMEQRTPAQIAKDRASYLLDLVVASPGEYSWEGVRAELASLYRAAGMPSIATFVSSPTAGVN</sequence>
<proteinExistence type="predicted"/>
<protein>
    <submittedName>
        <fullName evidence="1">Uncharacterized protein</fullName>
    </submittedName>
</protein>
<reference evidence="2" key="1">
    <citation type="journal article" date="2015" name="PLoS Genet.">
        <title>Genome Sequence and Transcriptome Analyses of Chrysochromulina tobin: Metabolic Tools for Enhanced Algal Fitness in the Prominent Order Prymnesiales (Haptophyceae).</title>
        <authorList>
            <person name="Hovde B.T."/>
            <person name="Deodato C.R."/>
            <person name="Hunsperger H.M."/>
            <person name="Ryken S.A."/>
            <person name="Yost W."/>
            <person name="Jha R.K."/>
            <person name="Patterson J."/>
            <person name="Monnat R.J. Jr."/>
            <person name="Barlow S.B."/>
            <person name="Starkenburg S.R."/>
            <person name="Cattolico R.A."/>
        </authorList>
    </citation>
    <scope>NUCLEOTIDE SEQUENCE</scope>
    <source>
        <strain evidence="2">CCMP291</strain>
    </source>
</reference>
<name>A0A0M0KAM6_9EUKA</name>
<accession>A0A0M0KAM6</accession>
<dbReference type="PANTHER" id="PTHR35115:SF1">
    <property type="entry name" value="PROTEIN IN CHLOROPLAST ATPASE BIOGENESIS, CHLOROPLASTIC"/>
    <property type="match status" value="1"/>
</dbReference>
<keyword evidence="2" id="KW-1185">Reference proteome</keyword>
<gene>
    <name evidence="1" type="ORF">Ctob_008683</name>
</gene>
<dbReference type="OrthoDB" id="537706at2759"/>
<organism evidence="1 2">
    <name type="scientific">Chrysochromulina tobinii</name>
    <dbReference type="NCBI Taxonomy" id="1460289"/>
    <lineage>
        <taxon>Eukaryota</taxon>
        <taxon>Haptista</taxon>
        <taxon>Haptophyta</taxon>
        <taxon>Prymnesiophyceae</taxon>
        <taxon>Prymnesiales</taxon>
        <taxon>Chrysochromulinaceae</taxon>
        <taxon>Chrysochromulina</taxon>
    </lineage>
</organism>
<dbReference type="PANTHER" id="PTHR35115">
    <property type="entry name" value="CYCLIN DELTA-3"/>
    <property type="match status" value="1"/>
</dbReference>
<dbReference type="InterPro" id="IPR045287">
    <property type="entry name" value="PAB"/>
</dbReference>
<evidence type="ECO:0000313" key="2">
    <source>
        <dbReference type="Proteomes" id="UP000037460"/>
    </source>
</evidence>
<comment type="caution">
    <text evidence="1">The sequence shown here is derived from an EMBL/GenBank/DDBJ whole genome shotgun (WGS) entry which is preliminary data.</text>
</comment>
<evidence type="ECO:0000313" key="1">
    <source>
        <dbReference type="EMBL" id="KOO35652.1"/>
    </source>
</evidence>
<dbReference type="Proteomes" id="UP000037460">
    <property type="component" value="Unassembled WGS sequence"/>
</dbReference>
<dbReference type="AlphaFoldDB" id="A0A0M0KAM6"/>